<sequence>MRSAALKSPRFPLASLPLAVLASLALFTGAANAAQPNMDDLIAAAQQEGRVDSLGMPDSWANWKDTWADLKEEYGLEHSDTDMSSAEEIAKFRAEGENASADIGDVGIAFGPIAVEQGVTQPYKPSHWDQIPDWAKDEDGHWALAYTGTIAMIINKDLVPEDERPHAFADLLEGDYSVAVGPVGSGAQNNAAVLAAAYARGGDESDLQPGLELFGDLAEQGRLSLTDLTIAALEKGEIEVGLLWDFNALNYRDQIDRDRFEVSIPSDASVVSGYTTIINKYAPHPNAAKLAREYIFSDAGQANLAKGYARPIRAEHLDFDDATAAKLLPDSEYANARPIEDFEAWEQTSRQLPQLWQSEVLTRQH</sequence>
<evidence type="ECO:0000313" key="3">
    <source>
        <dbReference type="EMBL" id="OLO12876.1"/>
    </source>
</evidence>
<dbReference type="EMBL" id="MSDQ01000005">
    <property type="protein sequence ID" value="OLO12876.1"/>
    <property type="molecule type" value="Genomic_DNA"/>
</dbReference>
<protein>
    <submittedName>
        <fullName evidence="3">ABC transporter substrate-binding protein</fullName>
    </submittedName>
</protein>
<evidence type="ECO:0000313" key="4">
    <source>
        <dbReference type="Proteomes" id="UP000186806"/>
    </source>
</evidence>
<dbReference type="GO" id="GO:0030288">
    <property type="term" value="C:outer membrane-bounded periplasmic space"/>
    <property type="evidence" value="ECO:0007669"/>
    <property type="project" value="TreeGrafter"/>
</dbReference>
<gene>
    <name evidence="3" type="ORF">BTW10_02285</name>
</gene>
<dbReference type="GO" id="GO:0015888">
    <property type="term" value="P:thiamine transport"/>
    <property type="evidence" value="ECO:0007669"/>
    <property type="project" value="TreeGrafter"/>
</dbReference>
<name>A0A1Q8TGV0_9GAMM</name>
<dbReference type="SUPFAM" id="SSF53850">
    <property type="entry name" value="Periplasmic binding protein-like II"/>
    <property type="match status" value="1"/>
</dbReference>
<feature type="chain" id="PRO_5012886852" evidence="2">
    <location>
        <begin position="34"/>
        <end position="365"/>
    </location>
</feature>
<dbReference type="Gene3D" id="3.40.190.10">
    <property type="entry name" value="Periplasmic binding protein-like II"/>
    <property type="match status" value="2"/>
</dbReference>
<dbReference type="GO" id="GO:0030976">
    <property type="term" value="F:thiamine pyrophosphate binding"/>
    <property type="evidence" value="ECO:0007669"/>
    <property type="project" value="TreeGrafter"/>
</dbReference>
<dbReference type="AlphaFoldDB" id="A0A1Q8TGV0"/>
<dbReference type="Proteomes" id="UP000186806">
    <property type="component" value="Unassembled WGS sequence"/>
</dbReference>
<reference evidence="3 4" key="1">
    <citation type="submission" date="2016-12" db="EMBL/GenBank/DDBJ databases">
        <title>Draft genome sequences of strains Salinicola socius SMB35, Salinicola sp. MH3R3-1 and Chromohalobacter sp. SMB17 from the Verkhnekamsk potash mining region of Russia.</title>
        <authorList>
            <person name="Mavrodi D.V."/>
            <person name="Olsson B.E."/>
            <person name="Korsakova E.S."/>
            <person name="Pyankova A."/>
            <person name="Mavrodi O.V."/>
            <person name="Plotnikova E.G."/>
        </authorList>
    </citation>
    <scope>NUCLEOTIDE SEQUENCE [LARGE SCALE GENOMIC DNA]</scope>
    <source>
        <strain evidence="3 4">SMB17</strain>
    </source>
</reference>
<evidence type="ECO:0000256" key="2">
    <source>
        <dbReference type="SAM" id="SignalP"/>
    </source>
</evidence>
<accession>A0A1Q8TGV0</accession>
<dbReference type="GO" id="GO:0030975">
    <property type="term" value="F:thiamine binding"/>
    <property type="evidence" value="ECO:0007669"/>
    <property type="project" value="TreeGrafter"/>
</dbReference>
<keyword evidence="4" id="KW-1185">Reference proteome</keyword>
<comment type="caution">
    <text evidence="3">The sequence shown here is derived from an EMBL/GenBank/DDBJ whole genome shotgun (WGS) entry which is preliminary data.</text>
</comment>
<organism evidence="3 4">
    <name type="scientific">Chromohalobacter japonicus</name>
    <dbReference type="NCBI Taxonomy" id="223900"/>
    <lineage>
        <taxon>Bacteria</taxon>
        <taxon>Pseudomonadati</taxon>
        <taxon>Pseudomonadota</taxon>
        <taxon>Gammaproteobacteria</taxon>
        <taxon>Oceanospirillales</taxon>
        <taxon>Halomonadaceae</taxon>
        <taxon>Chromohalobacter</taxon>
    </lineage>
</organism>
<dbReference type="Pfam" id="PF13343">
    <property type="entry name" value="SBP_bac_6"/>
    <property type="match status" value="1"/>
</dbReference>
<dbReference type="PANTHER" id="PTHR30006:SF2">
    <property type="entry name" value="ABC TRANSPORTER SUBSTRATE-BINDING PROTEIN"/>
    <property type="match status" value="1"/>
</dbReference>
<dbReference type="PANTHER" id="PTHR30006">
    <property type="entry name" value="THIAMINE-BINDING PERIPLASMIC PROTEIN-RELATED"/>
    <property type="match status" value="1"/>
</dbReference>
<proteinExistence type="predicted"/>
<keyword evidence="1 2" id="KW-0732">Signal</keyword>
<feature type="signal peptide" evidence="2">
    <location>
        <begin position="1"/>
        <end position="33"/>
    </location>
</feature>
<evidence type="ECO:0000256" key="1">
    <source>
        <dbReference type="ARBA" id="ARBA00022729"/>
    </source>
</evidence>